<keyword evidence="2" id="KW-0229">DNA integration</keyword>
<dbReference type="InterPro" id="IPR010998">
    <property type="entry name" value="Integrase_recombinase_N"/>
</dbReference>
<comment type="similarity">
    <text evidence="1">Belongs to the 'phage' integrase family.</text>
</comment>
<evidence type="ECO:0000313" key="9">
    <source>
        <dbReference type="Proteomes" id="UP000054893"/>
    </source>
</evidence>
<dbReference type="GO" id="GO:0003677">
    <property type="term" value="F:DNA binding"/>
    <property type="evidence" value="ECO:0007669"/>
    <property type="project" value="UniProtKB-UniRule"/>
</dbReference>
<dbReference type="CDD" id="cd00801">
    <property type="entry name" value="INT_P4_C"/>
    <property type="match status" value="1"/>
</dbReference>
<evidence type="ECO:0000256" key="3">
    <source>
        <dbReference type="ARBA" id="ARBA00023125"/>
    </source>
</evidence>
<dbReference type="Pfam" id="PF22022">
    <property type="entry name" value="Phage_int_M"/>
    <property type="match status" value="1"/>
</dbReference>
<evidence type="ECO:0000259" key="6">
    <source>
        <dbReference type="PROSITE" id="PS51898"/>
    </source>
</evidence>
<proteinExistence type="inferred from homology"/>
<dbReference type="InterPro" id="IPR025166">
    <property type="entry name" value="Integrase_DNA_bind_dom"/>
</dbReference>
<dbReference type="EMBL" id="FCOC02000016">
    <property type="protein sequence ID" value="SAL43001.1"/>
    <property type="molecule type" value="Genomic_DNA"/>
</dbReference>
<keyword evidence="3 5" id="KW-0238">DNA-binding</keyword>
<organism evidence="8 9">
    <name type="scientific">Caballeronia sordidicola</name>
    <name type="common">Burkholderia sordidicola</name>
    <dbReference type="NCBI Taxonomy" id="196367"/>
    <lineage>
        <taxon>Bacteria</taxon>
        <taxon>Pseudomonadati</taxon>
        <taxon>Pseudomonadota</taxon>
        <taxon>Betaproteobacteria</taxon>
        <taxon>Burkholderiales</taxon>
        <taxon>Burkholderiaceae</taxon>
        <taxon>Caballeronia</taxon>
    </lineage>
</organism>
<dbReference type="PANTHER" id="PTHR30629:SF2">
    <property type="entry name" value="PROPHAGE INTEGRASE INTS-RELATED"/>
    <property type="match status" value="1"/>
</dbReference>
<dbReference type="Gene3D" id="1.10.443.10">
    <property type="entry name" value="Intergrase catalytic core"/>
    <property type="match status" value="1"/>
</dbReference>
<evidence type="ECO:0000256" key="4">
    <source>
        <dbReference type="ARBA" id="ARBA00023172"/>
    </source>
</evidence>
<dbReference type="InterPro" id="IPR038488">
    <property type="entry name" value="Integrase_DNA-bd_sf"/>
</dbReference>
<dbReference type="InterPro" id="IPR053876">
    <property type="entry name" value="Phage_int_M"/>
</dbReference>
<dbReference type="PROSITE" id="PS51898">
    <property type="entry name" value="TYR_RECOMBINASE"/>
    <property type="match status" value="1"/>
</dbReference>
<dbReference type="Proteomes" id="UP000054893">
    <property type="component" value="Unassembled WGS sequence"/>
</dbReference>
<dbReference type="InterPro" id="IPR002104">
    <property type="entry name" value="Integrase_catalytic"/>
</dbReference>
<name>A0A158HGA6_CABSO</name>
<feature type="domain" description="Tyr recombinase" evidence="6">
    <location>
        <begin position="217"/>
        <end position="390"/>
    </location>
</feature>
<accession>A0A158HGA6</accession>
<sequence length="441" mass="50283">MAGRQLHRLSALRVAKEVMPGHYADGGGLYMQIADSGARSWVFRFKLNGRMREMGLGPLSRVSLGEARKLAAGYRDMVRDLIDPILARREQQRRQLLDISSDANVTFREATEAFIHAHEPQWRNLKHVQQWGNTLKTYAYPVIGDVRVRDVDTAMVVRILQPIWTRKAETARRVRGRIKAILDAETVLGHRVGSNPARYVDHLQLVLPRSKKRSQVNHHPALPWEDLPAFIRELEQRPRRAARVLHLLILTATRTNEVRFARPEEFDLAARIWSIPGDRTKSGRPLRVPLCDRAVEIVRSALPKAKYGYLFPGCKEGRPLSNMAMLTLLRRMSRHGITVHGFRSTFRDWVAECTDYPDSLAEEALAHVIVSQTVAAYRRRDQLERRRLMMADWGFYCGSSRENTATVREPVSQPVAAKTSFANPPNLHRCGCRSRSVALDA</sequence>
<gene>
    <name evidence="8" type="ORF">AWB64_04574</name>
</gene>
<dbReference type="PANTHER" id="PTHR30629">
    <property type="entry name" value="PROPHAGE INTEGRASE"/>
    <property type="match status" value="1"/>
</dbReference>
<dbReference type="Gene3D" id="3.30.160.390">
    <property type="entry name" value="Integrase, DNA-binding domain"/>
    <property type="match status" value="1"/>
</dbReference>
<dbReference type="Pfam" id="PF00589">
    <property type="entry name" value="Phage_integrase"/>
    <property type="match status" value="1"/>
</dbReference>
<reference evidence="8 9" key="1">
    <citation type="submission" date="2016-01" db="EMBL/GenBank/DDBJ databases">
        <authorList>
            <person name="Oliw E.H."/>
        </authorList>
    </citation>
    <scope>NUCLEOTIDE SEQUENCE [LARGE SCALE GENOMIC DNA]</scope>
    <source>
        <strain evidence="8">LMG 22029</strain>
    </source>
</reference>
<keyword evidence="4" id="KW-0233">DNA recombination</keyword>
<dbReference type="RefSeq" id="WP_244164157.1">
    <property type="nucleotide sequence ID" value="NZ_FCOC02000016.1"/>
</dbReference>
<dbReference type="InterPro" id="IPR050808">
    <property type="entry name" value="Phage_Integrase"/>
</dbReference>
<evidence type="ECO:0000256" key="5">
    <source>
        <dbReference type="PROSITE-ProRule" id="PRU01248"/>
    </source>
</evidence>
<dbReference type="PROSITE" id="PS51900">
    <property type="entry name" value="CB"/>
    <property type="match status" value="1"/>
</dbReference>
<dbReference type="AlphaFoldDB" id="A0A158HGA6"/>
<dbReference type="Gene3D" id="1.10.150.130">
    <property type="match status" value="1"/>
</dbReference>
<evidence type="ECO:0000256" key="1">
    <source>
        <dbReference type="ARBA" id="ARBA00008857"/>
    </source>
</evidence>
<dbReference type="InterPro" id="IPR013762">
    <property type="entry name" value="Integrase-like_cat_sf"/>
</dbReference>
<dbReference type="InterPro" id="IPR011010">
    <property type="entry name" value="DNA_brk_join_enz"/>
</dbReference>
<dbReference type="SUPFAM" id="SSF56349">
    <property type="entry name" value="DNA breaking-rejoining enzymes"/>
    <property type="match status" value="1"/>
</dbReference>
<dbReference type="GO" id="GO:0006310">
    <property type="term" value="P:DNA recombination"/>
    <property type="evidence" value="ECO:0007669"/>
    <property type="project" value="UniProtKB-KW"/>
</dbReference>
<feature type="domain" description="Core-binding (CB)" evidence="7">
    <location>
        <begin position="105"/>
        <end position="186"/>
    </location>
</feature>
<evidence type="ECO:0000313" key="8">
    <source>
        <dbReference type="EMBL" id="SAL43001.1"/>
    </source>
</evidence>
<protein>
    <submittedName>
        <fullName evidence="8">Phage integrase</fullName>
    </submittedName>
</protein>
<dbReference type="GO" id="GO:0015074">
    <property type="term" value="P:DNA integration"/>
    <property type="evidence" value="ECO:0007669"/>
    <property type="project" value="UniProtKB-KW"/>
</dbReference>
<dbReference type="Pfam" id="PF13356">
    <property type="entry name" value="Arm-DNA-bind_3"/>
    <property type="match status" value="1"/>
</dbReference>
<dbReference type="InterPro" id="IPR044068">
    <property type="entry name" value="CB"/>
</dbReference>
<evidence type="ECO:0000256" key="2">
    <source>
        <dbReference type="ARBA" id="ARBA00022908"/>
    </source>
</evidence>
<evidence type="ECO:0000259" key="7">
    <source>
        <dbReference type="PROSITE" id="PS51900"/>
    </source>
</evidence>